<sequence>MTLKPLAGFKSLTTHHCVTGSMRHVYVYNDHDISEEMLLGIGSGVGMIYWHMKGAPPLLGGRANFERPGEEGLEKTTGRRTGVMVESYTTSSARKAERTLLEMLDAGQPVMIQCDMGFLPYF</sequence>
<comment type="caution">
    <text evidence="2">The sequence shown here is derived from an EMBL/GenBank/DDBJ whole genome shotgun (WGS) entry which is preliminary data.</text>
</comment>
<reference evidence="2" key="1">
    <citation type="journal article" date="2014" name="Front. Microbiol.">
        <title>High frequency of phylogenetically diverse reductive dehalogenase-homologous genes in deep subseafloor sedimentary metagenomes.</title>
        <authorList>
            <person name="Kawai M."/>
            <person name="Futagami T."/>
            <person name="Toyoda A."/>
            <person name="Takaki Y."/>
            <person name="Nishi S."/>
            <person name="Hori S."/>
            <person name="Arai W."/>
            <person name="Tsubouchi T."/>
            <person name="Morono Y."/>
            <person name="Uchiyama I."/>
            <person name="Ito T."/>
            <person name="Fujiyama A."/>
            <person name="Inagaki F."/>
            <person name="Takami H."/>
        </authorList>
    </citation>
    <scope>NUCLEOTIDE SEQUENCE</scope>
    <source>
        <strain evidence="2">Expedition CK06-06</strain>
    </source>
</reference>
<gene>
    <name evidence="2" type="ORF">S01H1_39698</name>
</gene>
<dbReference type="EMBL" id="BARS01025082">
    <property type="protein sequence ID" value="GAG00594.1"/>
    <property type="molecule type" value="Genomic_DNA"/>
</dbReference>
<organism evidence="2">
    <name type="scientific">marine sediment metagenome</name>
    <dbReference type="NCBI Taxonomy" id="412755"/>
    <lineage>
        <taxon>unclassified sequences</taxon>
        <taxon>metagenomes</taxon>
        <taxon>ecological metagenomes</taxon>
    </lineage>
</organism>
<dbReference type="AlphaFoldDB" id="X0U4C3"/>
<evidence type="ECO:0000313" key="2">
    <source>
        <dbReference type="EMBL" id="GAG00594.1"/>
    </source>
</evidence>
<dbReference type="InterPro" id="IPR026935">
    <property type="entry name" value="BtrH_N"/>
</dbReference>
<protein>
    <recommendedName>
        <fullName evidence="1">Butirosin biosynthesis protein H N-terminal domain-containing protein</fullName>
    </recommendedName>
</protein>
<name>X0U4C3_9ZZZZ</name>
<evidence type="ECO:0000259" key="1">
    <source>
        <dbReference type="Pfam" id="PF14399"/>
    </source>
</evidence>
<accession>X0U4C3</accession>
<proteinExistence type="predicted"/>
<feature type="domain" description="Butirosin biosynthesis protein H N-terminal" evidence="1">
    <location>
        <begin position="16"/>
        <end position="122"/>
    </location>
</feature>
<feature type="non-terminal residue" evidence="2">
    <location>
        <position position="122"/>
    </location>
</feature>
<dbReference type="Pfam" id="PF14399">
    <property type="entry name" value="BtrH_N"/>
    <property type="match status" value="1"/>
</dbReference>